<dbReference type="SUPFAM" id="SSF53850">
    <property type="entry name" value="Periplasmic binding protein-like II"/>
    <property type="match status" value="1"/>
</dbReference>
<evidence type="ECO:0000256" key="4">
    <source>
        <dbReference type="ARBA" id="ARBA00023163"/>
    </source>
</evidence>
<reference evidence="6" key="1">
    <citation type="submission" date="2021-10" db="EMBL/GenBank/DDBJ databases">
        <title>Anaerobic single-cell dispensing facilitates the cultivation of human gut bacteria.</title>
        <authorList>
            <person name="Afrizal A."/>
        </authorList>
    </citation>
    <scope>NUCLEOTIDE SEQUENCE</scope>
    <source>
        <strain evidence="6">CLA-AA-H250</strain>
    </source>
</reference>
<dbReference type="Gene3D" id="3.40.190.290">
    <property type="match status" value="1"/>
</dbReference>
<evidence type="ECO:0000256" key="1">
    <source>
        <dbReference type="ARBA" id="ARBA00009437"/>
    </source>
</evidence>
<evidence type="ECO:0000313" key="6">
    <source>
        <dbReference type="EMBL" id="MCC2137864.1"/>
    </source>
</evidence>
<evidence type="ECO:0000256" key="3">
    <source>
        <dbReference type="ARBA" id="ARBA00023125"/>
    </source>
</evidence>
<name>A0AAE3AJL6_9FIRM</name>
<dbReference type="InterPro" id="IPR050950">
    <property type="entry name" value="HTH-type_LysR_regulators"/>
</dbReference>
<dbReference type="InterPro" id="IPR005119">
    <property type="entry name" value="LysR_subst-bd"/>
</dbReference>
<evidence type="ECO:0000256" key="2">
    <source>
        <dbReference type="ARBA" id="ARBA00023015"/>
    </source>
</evidence>
<dbReference type="Pfam" id="PF03466">
    <property type="entry name" value="LysR_substrate"/>
    <property type="match status" value="1"/>
</dbReference>
<dbReference type="PANTHER" id="PTHR30419">
    <property type="entry name" value="HTH-TYPE TRANSCRIPTIONAL REGULATOR YBHD"/>
    <property type="match status" value="1"/>
</dbReference>
<comment type="caution">
    <text evidence="6">The sequence shown here is derived from an EMBL/GenBank/DDBJ whole genome shotgun (WGS) entry which is preliminary data.</text>
</comment>
<dbReference type="Pfam" id="PF00126">
    <property type="entry name" value="HTH_1"/>
    <property type="match status" value="1"/>
</dbReference>
<dbReference type="PRINTS" id="PR00039">
    <property type="entry name" value="HTHLYSR"/>
</dbReference>
<dbReference type="InterPro" id="IPR036388">
    <property type="entry name" value="WH-like_DNA-bd_sf"/>
</dbReference>
<comment type="similarity">
    <text evidence="1">Belongs to the LysR transcriptional regulatory family.</text>
</comment>
<dbReference type="Gene3D" id="1.10.10.10">
    <property type="entry name" value="Winged helix-like DNA-binding domain superfamily/Winged helix DNA-binding domain"/>
    <property type="match status" value="1"/>
</dbReference>
<dbReference type="GO" id="GO:0005829">
    <property type="term" value="C:cytosol"/>
    <property type="evidence" value="ECO:0007669"/>
    <property type="project" value="TreeGrafter"/>
</dbReference>
<dbReference type="EMBL" id="JAJEQC010000018">
    <property type="protein sequence ID" value="MCC2137864.1"/>
    <property type="molecule type" value="Genomic_DNA"/>
</dbReference>
<keyword evidence="3" id="KW-0238">DNA-binding</keyword>
<accession>A0AAE3AJL6</accession>
<sequence>MYISYDYYRIFYYVAKYGNLSQAAKQLLNNQPNMTRAIKNLEAELGCPLFLRTNRGMKLTPEGERLYAHVRIAFEHIEAGEAEITESRTLQTGTVYVAASEVALRCLLLPVLKKFRLLHPGIHIRISNHSTPQAIAALKEGTADIAVVTTPTAPSASLAETPVRPIHEYAVCSPFFKTLTNRQVKLEELLEFPLISLGADTKSFEFYSGFFAAHGLPYHPDIEAFTADQILPMVEADLGIGFVPEEFLEKWSNVCRIDLEEKIPERNVVVIKRKGQPLSVAAKELEKMILAAEK</sequence>
<proteinExistence type="inferred from homology"/>
<dbReference type="FunFam" id="1.10.10.10:FF:000001">
    <property type="entry name" value="LysR family transcriptional regulator"/>
    <property type="match status" value="1"/>
</dbReference>
<dbReference type="SUPFAM" id="SSF46785">
    <property type="entry name" value="Winged helix' DNA-binding domain"/>
    <property type="match status" value="1"/>
</dbReference>
<keyword evidence="7" id="KW-1185">Reference proteome</keyword>
<dbReference type="Proteomes" id="UP001199424">
    <property type="component" value="Unassembled WGS sequence"/>
</dbReference>
<dbReference type="InterPro" id="IPR036390">
    <property type="entry name" value="WH_DNA-bd_sf"/>
</dbReference>
<gene>
    <name evidence="6" type="ORF">LKD31_12745</name>
</gene>
<keyword evidence="2" id="KW-0805">Transcription regulation</keyword>
<dbReference type="GO" id="GO:0003700">
    <property type="term" value="F:DNA-binding transcription factor activity"/>
    <property type="evidence" value="ECO:0007669"/>
    <property type="project" value="InterPro"/>
</dbReference>
<protein>
    <submittedName>
        <fullName evidence="6">LysR family transcriptional regulator</fullName>
    </submittedName>
</protein>
<dbReference type="CDD" id="cd05466">
    <property type="entry name" value="PBP2_LTTR_substrate"/>
    <property type="match status" value="1"/>
</dbReference>
<feature type="domain" description="HTH lysR-type" evidence="5">
    <location>
        <begin position="9"/>
        <end position="60"/>
    </location>
</feature>
<dbReference type="AlphaFoldDB" id="A0AAE3AJL6"/>
<dbReference type="PROSITE" id="PS50931">
    <property type="entry name" value="HTH_LYSR"/>
    <property type="match status" value="1"/>
</dbReference>
<dbReference type="RefSeq" id="WP_308450004.1">
    <property type="nucleotide sequence ID" value="NZ_JAJEQC010000018.1"/>
</dbReference>
<organism evidence="6 7">
    <name type="scientific">Hominenteromicrobium mulieris</name>
    <dbReference type="NCBI Taxonomy" id="2885357"/>
    <lineage>
        <taxon>Bacteria</taxon>
        <taxon>Bacillati</taxon>
        <taxon>Bacillota</taxon>
        <taxon>Clostridia</taxon>
        <taxon>Eubacteriales</taxon>
        <taxon>Oscillospiraceae</taxon>
        <taxon>Hominenteromicrobium</taxon>
    </lineage>
</organism>
<evidence type="ECO:0000259" key="5">
    <source>
        <dbReference type="PROSITE" id="PS50931"/>
    </source>
</evidence>
<keyword evidence="4" id="KW-0804">Transcription</keyword>
<dbReference type="InterPro" id="IPR000847">
    <property type="entry name" value="LysR_HTH_N"/>
</dbReference>
<dbReference type="GO" id="GO:0003677">
    <property type="term" value="F:DNA binding"/>
    <property type="evidence" value="ECO:0007669"/>
    <property type="project" value="UniProtKB-KW"/>
</dbReference>
<evidence type="ECO:0000313" key="7">
    <source>
        <dbReference type="Proteomes" id="UP001199424"/>
    </source>
</evidence>